<name>A0A1M7HXI4_9RHOB</name>
<accession>A0A1M7HXI4</accession>
<dbReference type="STRING" id="337701.SAMN05444398_1145"/>
<reference evidence="1 2" key="1">
    <citation type="submission" date="2016-11" db="EMBL/GenBank/DDBJ databases">
        <authorList>
            <person name="Jaros S."/>
            <person name="Januszkiewicz K."/>
            <person name="Wedrychowicz H."/>
        </authorList>
    </citation>
    <scope>NUCLEOTIDE SEQUENCE [LARGE SCALE GENOMIC DNA]</scope>
    <source>
        <strain evidence="1 2">DSM 29589</strain>
    </source>
</reference>
<dbReference type="AlphaFoldDB" id="A0A1M7HXI4"/>
<dbReference type="RefSeq" id="WP_073036603.1">
    <property type="nucleotide sequence ID" value="NZ_BMLR01000014.1"/>
</dbReference>
<organism evidence="1 2">
    <name type="scientific">Roseovarius pacificus</name>
    <dbReference type="NCBI Taxonomy" id="337701"/>
    <lineage>
        <taxon>Bacteria</taxon>
        <taxon>Pseudomonadati</taxon>
        <taxon>Pseudomonadota</taxon>
        <taxon>Alphaproteobacteria</taxon>
        <taxon>Rhodobacterales</taxon>
        <taxon>Roseobacteraceae</taxon>
        <taxon>Roseovarius</taxon>
    </lineage>
</organism>
<gene>
    <name evidence="1" type="ORF">SAMN05444398_1145</name>
</gene>
<sequence length="100" mass="11260">MFCARSHRGDAREIRRGIWHWIHISRFRILQFCGHLPGAIGHMRRLVRTRGIATRDLTGNLSGTGDLSCIGCEHLPETVGVVRENAFLLSRDGRTGPVTR</sequence>
<dbReference type="Proteomes" id="UP000183974">
    <property type="component" value="Unassembled WGS sequence"/>
</dbReference>
<evidence type="ECO:0000313" key="1">
    <source>
        <dbReference type="EMBL" id="SHM33053.1"/>
    </source>
</evidence>
<evidence type="ECO:0000313" key="2">
    <source>
        <dbReference type="Proteomes" id="UP000183974"/>
    </source>
</evidence>
<protein>
    <submittedName>
        <fullName evidence="1">Uncharacterized protein</fullName>
    </submittedName>
</protein>
<dbReference type="EMBL" id="FRBR01000014">
    <property type="protein sequence ID" value="SHM33053.1"/>
    <property type="molecule type" value="Genomic_DNA"/>
</dbReference>
<proteinExistence type="predicted"/>
<keyword evidence="2" id="KW-1185">Reference proteome</keyword>